<protein>
    <recommendedName>
        <fullName evidence="2">Thioredoxin domain-containing protein</fullName>
    </recommendedName>
</protein>
<accession>A0A645EE61</accession>
<dbReference type="InterPro" id="IPR036249">
    <property type="entry name" value="Thioredoxin-like_sf"/>
</dbReference>
<gene>
    <name evidence="1" type="ORF">SDC9_146243</name>
</gene>
<evidence type="ECO:0008006" key="2">
    <source>
        <dbReference type="Google" id="ProtNLM"/>
    </source>
</evidence>
<dbReference type="SUPFAM" id="SSF52833">
    <property type="entry name" value="Thioredoxin-like"/>
    <property type="match status" value="1"/>
</dbReference>
<sequence length="71" mass="8149">MEELEEERPDVKFYSMAFDSPESSVIRNAPECRGFMGLPFTMYYKNGKVAKATTSIQNMQQITSNLDQFLS</sequence>
<dbReference type="EMBL" id="VSSQ01045175">
    <property type="protein sequence ID" value="MPM99053.1"/>
    <property type="molecule type" value="Genomic_DNA"/>
</dbReference>
<comment type="caution">
    <text evidence="1">The sequence shown here is derived from an EMBL/GenBank/DDBJ whole genome shotgun (WGS) entry which is preliminary data.</text>
</comment>
<evidence type="ECO:0000313" key="1">
    <source>
        <dbReference type="EMBL" id="MPM99053.1"/>
    </source>
</evidence>
<organism evidence="1">
    <name type="scientific">bioreactor metagenome</name>
    <dbReference type="NCBI Taxonomy" id="1076179"/>
    <lineage>
        <taxon>unclassified sequences</taxon>
        <taxon>metagenomes</taxon>
        <taxon>ecological metagenomes</taxon>
    </lineage>
</organism>
<dbReference type="AlphaFoldDB" id="A0A645EE61"/>
<name>A0A645EE61_9ZZZZ</name>
<proteinExistence type="predicted"/>
<reference evidence="1" key="1">
    <citation type="submission" date="2019-08" db="EMBL/GenBank/DDBJ databases">
        <authorList>
            <person name="Kucharzyk K."/>
            <person name="Murdoch R.W."/>
            <person name="Higgins S."/>
            <person name="Loffler F."/>
        </authorList>
    </citation>
    <scope>NUCLEOTIDE SEQUENCE</scope>
</reference>